<dbReference type="AlphaFoldDB" id="A0A7C8IDX9"/>
<evidence type="ECO:0000313" key="2">
    <source>
        <dbReference type="EMBL" id="KAF2877229.1"/>
    </source>
</evidence>
<sequence>MHPSPLLTTLLATFTFTFTASAHLPPESPPPPIPHLLISHFAAFISTNPSIPSHLSFNVTDPRPTSYHASTCLFATNETFPSLFLDRWSHCDDDPVEDVAWRVDEHGRVKLRRPWWEEDGEG</sequence>
<evidence type="ECO:0000313" key="3">
    <source>
        <dbReference type="Proteomes" id="UP000481861"/>
    </source>
</evidence>
<name>A0A7C8IDX9_9PLEO</name>
<evidence type="ECO:0000256" key="1">
    <source>
        <dbReference type="SAM" id="SignalP"/>
    </source>
</evidence>
<organism evidence="2 3">
    <name type="scientific">Massariosphaeria phaeospora</name>
    <dbReference type="NCBI Taxonomy" id="100035"/>
    <lineage>
        <taxon>Eukaryota</taxon>
        <taxon>Fungi</taxon>
        <taxon>Dikarya</taxon>
        <taxon>Ascomycota</taxon>
        <taxon>Pezizomycotina</taxon>
        <taxon>Dothideomycetes</taxon>
        <taxon>Pleosporomycetidae</taxon>
        <taxon>Pleosporales</taxon>
        <taxon>Pleosporales incertae sedis</taxon>
        <taxon>Massariosphaeria</taxon>
    </lineage>
</organism>
<keyword evidence="3" id="KW-1185">Reference proteome</keyword>
<proteinExistence type="predicted"/>
<evidence type="ECO:0008006" key="4">
    <source>
        <dbReference type="Google" id="ProtNLM"/>
    </source>
</evidence>
<protein>
    <recommendedName>
        <fullName evidence="4">AA1-like domain-containing protein</fullName>
    </recommendedName>
</protein>
<dbReference type="Proteomes" id="UP000481861">
    <property type="component" value="Unassembled WGS sequence"/>
</dbReference>
<dbReference type="EMBL" id="JAADJZ010000002">
    <property type="protein sequence ID" value="KAF2877229.1"/>
    <property type="molecule type" value="Genomic_DNA"/>
</dbReference>
<dbReference type="OrthoDB" id="3795775at2759"/>
<accession>A0A7C8IDX9</accession>
<gene>
    <name evidence="2" type="ORF">BDV95DRAFT_601644</name>
</gene>
<keyword evidence="1" id="KW-0732">Signal</keyword>
<comment type="caution">
    <text evidence="2">The sequence shown here is derived from an EMBL/GenBank/DDBJ whole genome shotgun (WGS) entry which is preliminary data.</text>
</comment>
<feature type="chain" id="PRO_5028807917" description="AA1-like domain-containing protein" evidence="1">
    <location>
        <begin position="23"/>
        <end position="122"/>
    </location>
</feature>
<reference evidence="2 3" key="1">
    <citation type="submission" date="2020-01" db="EMBL/GenBank/DDBJ databases">
        <authorList>
            <consortium name="DOE Joint Genome Institute"/>
            <person name="Haridas S."/>
            <person name="Albert R."/>
            <person name="Binder M."/>
            <person name="Bloem J."/>
            <person name="Labutti K."/>
            <person name="Salamov A."/>
            <person name="Andreopoulos B."/>
            <person name="Baker S.E."/>
            <person name="Barry K."/>
            <person name="Bills G."/>
            <person name="Bluhm B.H."/>
            <person name="Cannon C."/>
            <person name="Castanera R."/>
            <person name="Culley D.E."/>
            <person name="Daum C."/>
            <person name="Ezra D."/>
            <person name="Gonzalez J.B."/>
            <person name="Henrissat B."/>
            <person name="Kuo A."/>
            <person name="Liang C."/>
            <person name="Lipzen A."/>
            <person name="Lutzoni F."/>
            <person name="Magnuson J."/>
            <person name="Mondo S."/>
            <person name="Nolan M."/>
            <person name="Ohm R."/>
            <person name="Pangilinan J."/>
            <person name="Park H.-J.H."/>
            <person name="Ramirez L."/>
            <person name="Alfaro M."/>
            <person name="Sun H."/>
            <person name="Tritt A."/>
            <person name="Yoshinaga Y."/>
            <person name="Zwiers L.-H.L."/>
            <person name="Turgeon B.G."/>
            <person name="Goodwin S.B."/>
            <person name="Spatafora J.W."/>
            <person name="Crous P.W."/>
            <person name="Grigoriev I.V."/>
        </authorList>
    </citation>
    <scope>NUCLEOTIDE SEQUENCE [LARGE SCALE GENOMIC DNA]</scope>
    <source>
        <strain evidence="2 3">CBS 611.86</strain>
    </source>
</reference>
<feature type="signal peptide" evidence="1">
    <location>
        <begin position="1"/>
        <end position="22"/>
    </location>
</feature>